<dbReference type="GO" id="GO:0042554">
    <property type="term" value="P:superoxide anion generation"/>
    <property type="evidence" value="ECO:0007669"/>
    <property type="project" value="TreeGrafter"/>
</dbReference>
<dbReference type="Proteomes" id="UP000314982">
    <property type="component" value="Unassembled WGS sequence"/>
</dbReference>
<dbReference type="GO" id="GO:0005737">
    <property type="term" value="C:cytoplasm"/>
    <property type="evidence" value="ECO:0007669"/>
    <property type="project" value="TreeGrafter"/>
</dbReference>
<reference evidence="4" key="1">
    <citation type="submission" date="2018-06" db="EMBL/GenBank/DDBJ databases">
        <title>Genome assembly of Danube salmon.</title>
        <authorList>
            <person name="Macqueen D.J."/>
            <person name="Gundappa M.K."/>
        </authorList>
    </citation>
    <scope>NUCLEOTIDE SEQUENCE [LARGE SCALE GENOMIC DNA]</scope>
</reference>
<dbReference type="GO" id="GO:0016176">
    <property type="term" value="F:superoxide-generating NADPH oxidase activator activity"/>
    <property type="evidence" value="ECO:0007669"/>
    <property type="project" value="TreeGrafter"/>
</dbReference>
<reference evidence="3" key="3">
    <citation type="submission" date="2025-09" db="UniProtKB">
        <authorList>
            <consortium name="Ensembl"/>
        </authorList>
    </citation>
    <scope>IDENTIFICATION</scope>
</reference>
<reference evidence="3" key="2">
    <citation type="submission" date="2025-08" db="UniProtKB">
        <authorList>
            <consortium name="Ensembl"/>
        </authorList>
    </citation>
    <scope>IDENTIFICATION</scope>
</reference>
<evidence type="ECO:0000313" key="4">
    <source>
        <dbReference type="Proteomes" id="UP000314982"/>
    </source>
</evidence>
<dbReference type="Pfam" id="PF00018">
    <property type="entry name" value="SH3_1"/>
    <property type="match status" value="1"/>
</dbReference>
<dbReference type="InterPro" id="IPR036871">
    <property type="entry name" value="PX_dom_sf"/>
</dbReference>
<accession>A0A4W5QXQ3</accession>
<proteinExistence type="predicted"/>
<keyword evidence="4" id="KW-1185">Reference proteome</keyword>
<dbReference type="InterPro" id="IPR036028">
    <property type="entry name" value="SH3-like_dom_sf"/>
</dbReference>
<dbReference type="SUPFAM" id="SSF54277">
    <property type="entry name" value="CAD &amp; PB1 domains"/>
    <property type="match status" value="1"/>
</dbReference>
<evidence type="ECO:0000313" key="3">
    <source>
        <dbReference type="Ensembl" id="ENSHHUP00000078650.1"/>
    </source>
</evidence>
<evidence type="ECO:0000259" key="2">
    <source>
        <dbReference type="Pfam" id="PF00018"/>
    </source>
</evidence>
<dbReference type="PANTHER" id="PTHR15706:SF20">
    <property type="entry name" value="NEUTROPHIL CYTOSOL FACTOR 4"/>
    <property type="match status" value="1"/>
</dbReference>
<organism evidence="3 4">
    <name type="scientific">Hucho hucho</name>
    <name type="common">huchen</name>
    <dbReference type="NCBI Taxonomy" id="62062"/>
    <lineage>
        <taxon>Eukaryota</taxon>
        <taxon>Metazoa</taxon>
        <taxon>Chordata</taxon>
        <taxon>Craniata</taxon>
        <taxon>Vertebrata</taxon>
        <taxon>Euteleostomi</taxon>
        <taxon>Actinopterygii</taxon>
        <taxon>Neopterygii</taxon>
        <taxon>Teleostei</taxon>
        <taxon>Protacanthopterygii</taxon>
        <taxon>Salmoniformes</taxon>
        <taxon>Salmonidae</taxon>
        <taxon>Salmoninae</taxon>
        <taxon>Hucho</taxon>
    </lineage>
</organism>
<dbReference type="Gene3D" id="3.30.1520.10">
    <property type="entry name" value="Phox-like domain"/>
    <property type="match status" value="1"/>
</dbReference>
<dbReference type="GO" id="GO:0035091">
    <property type="term" value="F:phosphatidylinositol binding"/>
    <property type="evidence" value="ECO:0007669"/>
    <property type="project" value="InterPro"/>
</dbReference>
<evidence type="ECO:0000256" key="1">
    <source>
        <dbReference type="ARBA" id="ARBA00022443"/>
    </source>
</evidence>
<dbReference type="Ensembl" id="ENSHHUT00000081186.1">
    <property type="protein sequence ID" value="ENSHHUP00000078650.1"/>
    <property type="gene ID" value="ENSHHUG00000045795.1"/>
</dbReference>
<feature type="domain" description="SH3" evidence="2">
    <location>
        <begin position="134"/>
        <end position="174"/>
    </location>
</feature>
<dbReference type="Gene3D" id="2.30.30.40">
    <property type="entry name" value="SH3 Domains"/>
    <property type="match status" value="1"/>
</dbReference>
<dbReference type="InterPro" id="IPR001452">
    <property type="entry name" value="SH3_domain"/>
</dbReference>
<name>A0A4W5QXQ3_9TELE</name>
<sequence>MLLIFMQPTKGNTVNLEINCFRLIDFQKGRVLVIGWSCWRGNTLKGYLWCVSLGKVFIGNKKEIAENRIPELNTYMKRLLGLPTWVLLEDVIRMFFYQTESDSPYQPRALRRLRPPTRRVVPPTGPTTPLPAVVFDFSGSERLELSMKAGEVIFLLRRVNTDWLETRTPNNQAGSPSNHSRSPNNFFILIIVFSPPLFHYLDVFKVDGNIALNYRDPEGDLVRLLKDGDVVKWPVNQFPWELHVTAAFDLSVYNTEI</sequence>
<dbReference type="InterPro" id="IPR051228">
    <property type="entry name" value="NADPH_Oxidase/PX-Domain"/>
</dbReference>
<dbReference type="Gene3D" id="3.10.20.90">
    <property type="entry name" value="Phosphatidylinositol 3-kinase Catalytic Subunit, Chain A, domain 1"/>
    <property type="match status" value="1"/>
</dbReference>
<dbReference type="AlphaFoldDB" id="A0A4W5QXQ3"/>
<dbReference type="SUPFAM" id="SSF64268">
    <property type="entry name" value="PX domain"/>
    <property type="match status" value="1"/>
</dbReference>
<dbReference type="SUPFAM" id="SSF50044">
    <property type="entry name" value="SH3-domain"/>
    <property type="match status" value="1"/>
</dbReference>
<protein>
    <submittedName>
        <fullName evidence="3">Neutrophil cytosolic factor 4</fullName>
    </submittedName>
</protein>
<dbReference type="GeneTree" id="ENSGT00510000048561"/>
<keyword evidence="1" id="KW-0728">SH3 domain</keyword>
<dbReference type="GO" id="GO:0043020">
    <property type="term" value="C:NADPH oxidase complex"/>
    <property type="evidence" value="ECO:0007669"/>
    <property type="project" value="TreeGrafter"/>
</dbReference>
<dbReference type="PANTHER" id="PTHR15706">
    <property type="entry name" value="SH3 MULTIPLE DOMAIN"/>
    <property type="match status" value="1"/>
</dbReference>